<dbReference type="Pfam" id="PF01757">
    <property type="entry name" value="Acyl_transf_3"/>
    <property type="match status" value="1"/>
</dbReference>
<reference evidence="9 10" key="1">
    <citation type="submission" date="2020-12" db="EMBL/GenBank/DDBJ databases">
        <title>FDA dAtabase for Regulatory Grade micrObial Sequences (FDA-ARGOS): Supporting development and validation of Infectious Disease Dx tests.</title>
        <authorList>
            <person name="Sproer C."/>
            <person name="Gronow S."/>
            <person name="Severitt S."/>
            <person name="Schroder I."/>
            <person name="Tallon L."/>
            <person name="Sadzewicz L."/>
            <person name="Zhao X."/>
            <person name="Boylan J."/>
            <person name="Ott S."/>
            <person name="Bowen H."/>
            <person name="Vavikolanu K."/>
            <person name="Mehta A."/>
            <person name="Aluvathingal J."/>
            <person name="Nadendla S."/>
            <person name="Lowell S."/>
            <person name="Myers T."/>
            <person name="Yan Y."/>
            <person name="Sichtig H."/>
        </authorList>
    </citation>
    <scope>NUCLEOTIDE SEQUENCE [LARGE SCALE GENOMIC DNA]</scope>
    <source>
        <strain evidence="9 10">FDAARGOS_1021</strain>
    </source>
</reference>
<dbReference type="InterPro" id="IPR002656">
    <property type="entry name" value="Acyl_transf_3_dom"/>
</dbReference>
<evidence type="ECO:0000256" key="4">
    <source>
        <dbReference type="ARBA" id="ARBA00022692"/>
    </source>
</evidence>
<dbReference type="GO" id="GO:0005886">
    <property type="term" value="C:plasma membrane"/>
    <property type="evidence" value="ECO:0007669"/>
    <property type="project" value="UniProtKB-SubCell"/>
</dbReference>
<feature type="transmembrane region" description="Helical" evidence="7">
    <location>
        <begin position="276"/>
        <end position="295"/>
    </location>
</feature>
<evidence type="ECO:0000256" key="1">
    <source>
        <dbReference type="ARBA" id="ARBA00004651"/>
    </source>
</evidence>
<dbReference type="PANTHER" id="PTHR40074:SF2">
    <property type="entry name" value="O-ACETYLTRANSFERASE WECH"/>
    <property type="match status" value="1"/>
</dbReference>
<evidence type="ECO:0000256" key="3">
    <source>
        <dbReference type="ARBA" id="ARBA00022475"/>
    </source>
</evidence>
<feature type="transmembrane region" description="Helical" evidence="7">
    <location>
        <begin position="84"/>
        <end position="104"/>
    </location>
</feature>
<evidence type="ECO:0000256" key="7">
    <source>
        <dbReference type="SAM" id="Phobius"/>
    </source>
</evidence>
<evidence type="ECO:0000256" key="2">
    <source>
        <dbReference type="ARBA" id="ARBA00007400"/>
    </source>
</evidence>
<keyword evidence="9" id="KW-0012">Acyltransferase</keyword>
<feature type="domain" description="Acyltransferase 3" evidence="8">
    <location>
        <begin position="9"/>
        <end position="313"/>
    </location>
</feature>
<feature type="transmembrane region" description="Helical" evidence="7">
    <location>
        <begin position="175"/>
        <end position="193"/>
    </location>
</feature>
<feature type="transmembrane region" description="Helical" evidence="7">
    <location>
        <begin position="301"/>
        <end position="323"/>
    </location>
</feature>
<dbReference type="EMBL" id="CP066059">
    <property type="protein sequence ID" value="QQC36127.1"/>
    <property type="molecule type" value="Genomic_DNA"/>
</dbReference>
<evidence type="ECO:0000313" key="9">
    <source>
        <dbReference type="EMBL" id="QQC36127.1"/>
    </source>
</evidence>
<feature type="transmembrane region" description="Helical" evidence="7">
    <location>
        <begin position="12"/>
        <end position="32"/>
    </location>
</feature>
<keyword evidence="6 7" id="KW-0472">Membrane</keyword>
<dbReference type="GO" id="GO:0016413">
    <property type="term" value="F:O-acetyltransferase activity"/>
    <property type="evidence" value="ECO:0007669"/>
    <property type="project" value="TreeGrafter"/>
</dbReference>
<dbReference type="GO" id="GO:0009246">
    <property type="term" value="P:enterobacterial common antigen biosynthetic process"/>
    <property type="evidence" value="ECO:0007669"/>
    <property type="project" value="TreeGrafter"/>
</dbReference>
<keyword evidence="5 7" id="KW-1133">Transmembrane helix</keyword>
<feature type="transmembrane region" description="Helical" evidence="7">
    <location>
        <begin position="205"/>
        <end position="225"/>
    </location>
</feature>
<organism evidence="9 10">
    <name type="scientific">Streptococcus oralis</name>
    <dbReference type="NCBI Taxonomy" id="1303"/>
    <lineage>
        <taxon>Bacteria</taxon>
        <taxon>Bacillati</taxon>
        <taxon>Bacillota</taxon>
        <taxon>Bacilli</taxon>
        <taxon>Lactobacillales</taxon>
        <taxon>Streptococcaceae</taxon>
        <taxon>Streptococcus</taxon>
    </lineage>
</organism>
<keyword evidence="4 7" id="KW-0812">Transmembrane</keyword>
<feature type="transmembrane region" description="Helical" evidence="7">
    <location>
        <begin position="44"/>
        <end position="63"/>
    </location>
</feature>
<name>A0A7T4M191_STROR</name>
<dbReference type="PANTHER" id="PTHR40074">
    <property type="entry name" value="O-ACETYLTRANSFERASE WECH"/>
    <property type="match status" value="1"/>
</dbReference>
<sequence length="344" mass="40477">MKMKSKRIEWIDFGKGFTILMVILGHVVLGLFESRKFENSNTVLLFLTQVFYLFHIPVFYALSGFFFKPVVDLKKFWNYFKQKTIILGVPYLFYSVLQFILQTIGGESVRNAASLADLLQIYKTPLGVSWYLYVLWWIYLVVGLISIRVKSYNQLFLISLFAYILSLLFPVNIYIIQKVLLWSFFFIFGYWLKKSGLTMFLQEQWKWITSLSIGVIIMFLIFWQQSSPSFYISYDTPGLWGLIFSVSVVLAFTCYPILNNFKRFGMYFSKIGRNSLVIYLLHAPIVSVTRITLLKLNISNIYVHLILGLLLGWYGSLFILYLIKKVSYVDFVFYPMKYLKKKTE</sequence>
<feature type="transmembrane region" description="Helical" evidence="7">
    <location>
        <begin position="237"/>
        <end position="255"/>
    </location>
</feature>
<proteinExistence type="inferred from homology"/>
<evidence type="ECO:0000256" key="5">
    <source>
        <dbReference type="ARBA" id="ARBA00022989"/>
    </source>
</evidence>
<evidence type="ECO:0000259" key="8">
    <source>
        <dbReference type="Pfam" id="PF01757"/>
    </source>
</evidence>
<keyword evidence="9" id="KW-0808">Transferase</keyword>
<comment type="similarity">
    <text evidence="2">Belongs to the acyltransferase 3 family.</text>
</comment>
<comment type="subcellular location">
    <subcellularLocation>
        <location evidence="1">Cell membrane</location>
        <topology evidence="1">Multi-pass membrane protein</topology>
    </subcellularLocation>
</comment>
<evidence type="ECO:0000256" key="6">
    <source>
        <dbReference type="ARBA" id="ARBA00023136"/>
    </source>
</evidence>
<gene>
    <name evidence="9" type="ORF">I6H78_03760</name>
</gene>
<accession>A0A7T4M191</accession>
<dbReference type="Proteomes" id="UP000595948">
    <property type="component" value="Chromosome"/>
</dbReference>
<protein>
    <submittedName>
        <fullName evidence="9">Acyltransferase</fullName>
    </submittedName>
</protein>
<dbReference type="AlphaFoldDB" id="A0A7T4M191"/>
<feature type="transmembrane region" description="Helical" evidence="7">
    <location>
        <begin position="124"/>
        <end position="145"/>
    </location>
</feature>
<evidence type="ECO:0000313" key="10">
    <source>
        <dbReference type="Proteomes" id="UP000595948"/>
    </source>
</evidence>
<feature type="transmembrane region" description="Helical" evidence="7">
    <location>
        <begin position="152"/>
        <end position="169"/>
    </location>
</feature>
<keyword evidence="3" id="KW-1003">Cell membrane</keyword>